<evidence type="ECO:0008006" key="4">
    <source>
        <dbReference type="Google" id="ProtNLM"/>
    </source>
</evidence>
<feature type="transmembrane region" description="Helical" evidence="1">
    <location>
        <begin position="52"/>
        <end position="70"/>
    </location>
</feature>
<keyword evidence="1" id="KW-1133">Transmembrane helix</keyword>
<gene>
    <name evidence="2" type="ORF">DESPIGER_2169</name>
</gene>
<name>A0A1K1LGZ5_9BACT</name>
<organism evidence="2 3">
    <name type="scientific">Desulfovibrio piger</name>
    <dbReference type="NCBI Taxonomy" id="901"/>
    <lineage>
        <taxon>Bacteria</taxon>
        <taxon>Pseudomonadati</taxon>
        <taxon>Thermodesulfobacteriota</taxon>
        <taxon>Desulfovibrionia</taxon>
        <taxon>Desulfovibrionales</taxon>
        <taxon>Desulfovibrionaceae</taxon>
        <taxon>Desulfovibrio</taxon>
    </lineage>
</organism>
<feature type="transmembrane region" description="Helical" evidence="1">
    <location>
        <begin position="103"/>
        <end position="120"/>
    </location>
</feature>
<dbReference type="Proteomes" id="UP000186323">
    <property type="component" value="Chromosome I"/>
</dbReference>
<reference evidence="3" key="1">
    <citation type="submission" date="2016-10" db="EMBL/GenBank/DDBJ databases">
        <authorList>
            <person name="Wegmann U."/>
        </authorList>
    </citation>
    <scope>NUCLEOTIDE SEQUENCE [LARGE SCALE GENOMIC DNA]</scope>
</reference>
<protein>
    <recommendedName>
        <fullName evidence="4">Vitamin K epoxide reductase domain-containing protein</fullName>
    </recommendedName>
</protein>
<keyword evidence="3" id="KW-1185">Reference proteome</keyword>
<keyword evidence="1" id="KW-0812">Transmembrane</keyword>
<proteinExistence type="predicted"/>
<accession>A0A1K1LGZ5</accession>
<dbReference type="KEGG" id="dpg:DESPIGER_2169"/>
<evidence type="ECO:0000256" key="1">
    <source>
        <dbReference type="SAM" id="Phobius"/>
    </source>
</evidence>
<evidence type="ECO:0000313" key="3">
    <source>
        <dbReference type="Proteomes" id="UP000186323"/>
    </source>
</evidence>
<dbReference type="EMBL" id="LT630450">
    <property type="protein sequence ID" value="SFV73991.1"/>
    <property type="molecule type" value="Genomic_DNA"/>
</dbReference>
<keyword evidence="1" id="KW-0472">Membrane</keyword>
<dbReference type="OrthoDB" id="5455096at2"/>
<feature type="transmembrane region" description="Helical" evidence="1">
    <location>
        <begin position="77"/>
        <end position="97"/>
    </location>
</feature>
<sequence length="325" mass="34938">MKQAYGIPGGALAAALLGMLFCIWTALGNEVAFCVTAGCSLYQDLVIGGLSMWWIGTAAFGALVFLALLGAVPAGHLLAGLILLGDIFLLLLMALTSPCVSCLVVACFFALAYWLFWRALHRAGKRPPERPLLLYAWLLLFVVNAGQVMRTQGEVWSISENPGQATVRMFFSPSCSACREGIDILSGSVDVAFCPVAENDTDVARVERMLLLLEEGRSLREAVAACQNVEEPGPWAFLHPGQWGLRLRLQRNRAHIFNAGSRTVPFFEYRGLPAMLKKQARPAAPARAQEPVIEFSPAGGQAFPDAALPLEPQVAGQCGGPAPCP</sequence>
<evidence type="ECO:0000313" key="2">
    <source>
        <dbReference type="EMBL" id="SFV73991.1"/>
    </source>
</evidence>
<dbReference type="RefSeq" id="WP_072336458.1">
    <property type="nucleotide sequence ID" value="NZ_LT630450.1"/>
</dbReference>
<dbReference type="AlphaFoldDB" id="A0A1K1LGZ5"/>